<proteinExistence type="predicted"/>
<sequence>MGRTAKVCIGGRTWAGLALMAAFVAPAAADCPPSLEGQVQQAAQLRAWTQDAARPAAPFQRVALSLADCLSSPDPALRDELGFELLSAWMRAGRLTPETLRLLRDRWLSVLQAPPDAPGFHAPFAALALSEVARVDRVQPFLQPAEREALLVAGASWLRQWRDYRAHDDREGWRHGVAHGADLLMQLALNPAVDADGAALMLASLGAQVLAQGQVAYQHGEGERLARAARFALARSAWSAEQVKAWLLTVLEPARGGSWDARRLRLAHNARQFLWPLYVALQEQPDAGLRERALPAVRQALASLD</sequence>
<feature type="chain" id="PRO_5045806689" evidence="1">
    <location>
        <begin position="30"/>
        <end position="305"/>
    </location>
</feature>
<dbReference type="Pfam" id="PF10978">
    <property type="entry name" value="DUF2785"/>
    <property type="match status" value="1"/>
</dbReference>
<dbReference type="Proteomes" id="UP001462640">
    <property type="component" value="Unassembled WGS sequence"/>
</dbReference>
<comment type="caution">
    <text evidence="2">The sequence shown here is derived from an EMBL/GenBank/DDBJ whole genome shotgun (WGS) entry which is preliminary data.</text>
</comment>
<keyword evidence="3" id="KW-1185">Reference proteome</keyword>
<evidence type="ECO:0000256" key="1">
    <source>
        <dbReference type="SAM" id="SignalP"/>
    </source>
</evidence>
<keyword evidence="1" id="KW-0732">Signal</keyword>
<gene>
    <name evidence="2" type="ORF">ABDJ40_23055</name>
</gene>
<dbReference type="InterPro" id="IPR021247">
    <property type="entry name" value="DUF2785"/>
</dbReference>
<name>A0ABV0GKT5_9BURK</name>
<reference evidence="2 3" key="1">
    <citation type="submission" date="2024-05" db="EMBL/GenBank/DDBJ databases">
        <title>Roseateles sp. 2.12 16S ribosomal RNA gene Genome sequencing and assembly.</title>
        <authorList>
            <person name="Woo H."/>
        </authorList>
    </citation>
    <scope>NUCLEOTIDE SEQUENCE [LARGE SCALE GENOMIC DNA]</scope>
    <source>
        <strain evidence="2 3">2.12</strain>
    </source>
</reference>
<evidence type="ECO:0000313" key="3">
    <source>
        <dbReference type="Proteomes" id="UP001462640"/>
    </source>
</evidence>
<feature type="signal peptide" evidence="1">
    <location>
        <begin position="1"/>
        <end position="29"/>
    </location>
</feature>
<dbReference type="RefSeq" id="WP_347613248.1">
    <property type="nucleotide sequence ID" value="NZ_JBDPZC010000017.1"/>
</dbReference>
<organism evidence="2 3">
    <name type="scientific">Roseateles flavus</name>
    <dbReference type="NCBI Taxonomy" id="3149041"/>
    <lineage>
        <taxon>Bacteria</taxon>
        <taxon>Pseudomonadati</taxon>
        <taxon>Pseudomonadota</taxon>
        <taxon>Betaproteobacteria</taxon>
        <taxon>Burkholderiales</taxon>
        <taxon>Sphaerotilaceae</taxon>
        <taxon>Roseateles</taxon>
    </lineage>
</organism>
<accession>A0ABV0GKT5</accession>
<protein>
    <submittedName>
        <fullName evidence="2">DUF2785 domain-containing protein</fullName>
    </submittedName>
</protein>
<dbReference type="EMBL" id="JBDPZC010000017">
    <property type="protein sequence ID" value="MEO3715663.1"/>
    <property type="molecule type" value="Genomic_DNA"/>
</dbReference>
<evidence type="ECO:0000313" key="2">
    <source>
        <dbReference type="EMBL" id="MEO3715663.1"/>
    </source>
</evidence>